<reference evidence="7 8" key="1">
    <citation type="submission" date="2019-02" db="EMBL/GenBank/DDBJ databases">
        <title>Closed genome of Sporomusa termitida DSM 4440.</title>
        <authorList>
            <person name="Poehlein A."/>
            <person name="Daniel R."/>
        </authorList>
    </citation>
    <scope>NUCLEOTIDE SEQUENCE [LARGE SCALE GENOMIC DNA]</scope>
    <source>
        <strain evidence="7 8">DSM 4440</strain>
    </source>
</reference>
<protein>
    <submittedName>
        <fullName evidence="7">HTH-type transcriptional regulator DegA</fullName>
    </submittedName>
</protein>
<evidence type="ECO:0000256" key="3">
    <source>
        <dbReference type="ARBA" id="ARBA00023125"/>
    </source>
</evidence>
<dbReference type="KEGG" id="sted:SPTER_31670"/>
<dbReference type="SUPFAM" id="SSF47413">
    <property type="entry name" value="lambda repressor-like DNA-binding domains"/>
    <property type="match status" value="1"/>
</dbReference>
<keyword evidence="3" id="KW-0238">DNA-binding</keyword>
<feature type="domain" description="HTH lacI-type" evidence="5">
    <location>
        <begin position="19"/>
        <end position="73"/>
    </location>
</feature>
<dbReference type="SUPFAM" id="SSF53822">
    <property type="entry name" value="Periplasmic binding protein-like I"/>
    <property type="match status" value="1"/>
</dbReference>
<evidence type="ECO:0000256" key="4">
    <source>
        <dbReference type="ARBA" id="ARBA00023163"/>
    </source>
</evidence>
<dbReference type="AlphaFoldDB" id="A0A517DWM1"/>
<dbReference type="Gene3D" id="3.40.50.2300">
    <property type="match status" value="2"/>
</dbReference>
<accession>A0A517DWM1</accession>
<keyword evidence="8" id="KW-1185">Reference proteome</keyword>
<dbReference type="PANTHER" id="PTHR30146:SF148">
    <property type="entry name" value="HTH-TYPE TRANSCRIPTIONAL REPRESSOR PURR-RELATED"/>
    <property type="match status" value="1"/>
</dbReference>
<dbReference type="Pfam" id="PF00532">
    <property type="entry name" value="Peripla_BP_1"/>
    <property type="match status" value="1"/>
</dbReference>
<dbReference type="Gene3D" id="1.10.260.40">
    <property type="entry name" value="lambda repressor-like DNA-binding domains"/>
    <property type="match status" value="1"/>
</dbReference>
<dbReference type="GO" id="GO:0003700">
    <property type="term" value="F:DNA-binding transcription factor activity"/>
    <property type="evidence" value="ECO:0007669"/>
    <property type="project" value="TreeGrafter"/>
</dbReference>
<dbReference type="InterPro" id="IPR028082">
    <property type="entry name" value="Peripla_BP_I"/>
</dbReference>
<dbReference type="Proteomes" id="UP000320776">
    <property type="component" value="Chromosome"/>
</dbReference>
<keyword evidence="1" id="KW-0678">Repressor</keyword>
<dbReference type="InterPro" id="IPR010982">
    <property type="entry name" value="Lambda_DNA-bd_dom_sf"/>
</dbReference>
<dbReference type="CDD" id="cd06267">
    <property type="entry name" value="PBP1_LacI_sugar_binding-like"/>
    <property type="match status" value="1"/>
</dbReference>
<dbReference type="PROSITE" id="PS50932">
    <property type="entry name" value="HTH_LACI_2"/>
    <property type="match status" value="1"/>
</dbReference>
<keyword evidence="4" id="KW-0804">Transcription</keyword>
<dbReference type="GO" id="GO:0000976">
    <property type="term" value="F:transcription cis-regulatory region binding"/>
    <property type="evidence" value="ECO:0007669"/>
    <property type="project" value="TreeGrafter"/>
</dbReference>
<dbReference type="InterPro" id="IPR001761">
    <property type="entry name" value="Peripla_BP/Lac1_sug-bd_dom"/>
</dbReference>
<feature type="domain" description="HTH cro/C1-type" evidence="6">
    <location>
        <begin position="20"/>
        <end position="67"/>
    </location>
</feature>
<evidence type="ECO:0000256" key="2">
    <source>
        <dbReference type="ARBA" id="ARBA00023015"/>
    </source>
</evidence>
<proteinExistence type="predicted"/>
<dbReference type="InterPro" id="IPR001387">
    <property type="entry name" value="Cro/C1-type_HTH"/>
</dbReference>
<dbReference type="PANTHER" id="PTHR30146">
    <property type="entry name" value="LACI-RELATED TRANSCRIPTIONAL REPRESSOR"/>
    <property type="match status" value="1"/>
</dbReference>
<dbReference type="EMBL" id="CP036259">
    <property type="protein sequence ID" value="QDR81755.1"/>
    <property type="molecule type" value="Genomic_DNA"/>
</dbReference>
<gene>
    <name evidence="7" type="primary">degA</name>
    <name evidence="7" type="ORF">SPTER_31670</name>
</gene>
<organism evidence="7 8">
    <name type="scientific">Sporomusa termitida</name>
    <dbReference type="NCBI Taxonomy" id="2377"/>
    <lineage>
        <taxon>Bacteria</taxon>
        <taxon>Bacillati</taxon>
        <taxon>Bacillota</taxon>
        <taxon>Negativicutes</taxon>
        <taxon>Selenomonadales</taxon>
        <taxon>Sporomusaceae</taxon>
        <taxon>Sporomusa</taxon>
    </lineage>
</organism>
<evidence type="ECO:0000259" key="5">
    <source>
        <dbReference type="PROSITE" id="PS50932"/>
    </source>
</evidence>
<name>A0A517DWM1_9FIRM</name>
<evidence type="ECO:0000313" key="7">
    <source>
        <dbReference type="EMBL" id="QDR81755.1"/>
    </source>
</evidence>
<evidence type="ECO:0000259" key="6">
    <source>
        <dbReference type="PROSITE" id="PS50943"/>
    </source>
</evidence>
<sequence>MFYCMLPFTYIFLRGDFIPTLHEVAALAGVSRMTVSRYINGSGYVSEQIRLKIQEAINQLQYRPNRIARSLTTGTTKNIALILSDISNPLYTLIIKGVETLAFEHGYNLIVCNTGYSLEREQEYVYTLVDKLVDGIIIAPSCLGTEHLKEVKSKNIPLVFVARKAEGIAADCVTFDDFYGSYQLIKHLTELGHRRIGVICRQVDLNNQRLDGYQKAVAEAHIPYEESLLQTSTVVDELVGYDCARNLLEQPQPPTAIFTTVNKFAGGTLLYCRHKHVEIPRQLALVSFDSFAEVDYLIVPQLTCNIIPAFDLGHKAAELLFLRINDCSPGSSFSEISLKGEMLVRASTVAAGS</sequence>
<dbReference type="CDD" id="cd01392">
    <property type="entry name" value="HTH_LacI"/>
    <property type="match status" value="1"/>
</dbReference>
<dbReference type="PROSITE" id="PS50943">
    <property type="entry name" value="HTH_CROC1"/>
    <property type="match status" value="1"/>
</dbReference>
<evidence type="ECO:0000313" key="8">
    <source>
        <dbReference type="Proteomes" id="UP000320776"/>
    </source>
</evidence>
<dbReference type="InterPro" id="IPR000843">
    <property type="entry name" value="HTH_LacI"/>
</dbReference>
<keyword evidence="2" id="KW-0805">Transcription regulation</keyword>
<dbReference type="SMART" id="SM00354">
    <property type="entry name" value="HTH_LACI"/>
    <property type="match status" value="1"/>
</dbReference>
<dbReference type="Pfam" id="PF00356">
    <property type="entry name" value="LacI"/>
    <property type="match status" value="1"/>
</dbReference>
<dbReference type="PROSITE" id="PS00356">
    <property type="entry name" value="HTH_LACI_1"/>
    <property type="match status" value="1"/>
</dbReference>
<evidence type="ECO:0000256" key="1">
    <source>
        <dbReference type="ARBA" id="ARBA00022491"/>
    </source>
</evidence>